<dbReference type="GO" id="GO:0005783">
    <property type="term" value="C:endoplasmic reticulum"/>
    <property type="evidence" value="ECO:0007669"/>
    <property type="project" value="TreeGrafter"/>
</dbReference>
<dbReference type="FunFam" id="2.60.120.620:FF:000031">
    <property type="entry name" value="Predicted protein"/>
    <property type="match status" value="1"/>
</dbReference>
<dbReference type="GO" id="GO:0005506">
    <property type="term" value="F:iron ion binding"/>
    <property type="evidence" value="ECO:0007669"/>
    <property type="project" value="InterPro"/>
</dbReference>
<evidence type="ECO:0000259" key="11">
    <source>
        <dbReference type="PROSITE" id="PS51471"/>
    </source>
</evidence>
<evidence type="ECO:0000256" key="7">
    <source>
        <dbReference type="ARBA" id="ARBA00022989"/>
    </source>
</evidence>
<evidence type="ECO:0000256" key="10">
    <source>
        <dbReference type="ARBA" id="ARBA00023136"/>
    </source>
</evidence>
<dbReference type="PROSITE" id="PS51670">
    <property type="entry name" value="SHKT"/>
    <property type="match status" value="4"/>
</dbReference>
<dbReference type="SMART" id="SM00254">
    <property type="entry name" value="ShKT"/>
    <property type="match status" value="4"/>
</dbReference>
<dbReference type="Pfam" id="PF01549">
    <property type="entry name" value="ShK"/>
    <property type="match status" value="4"/>
</dbReference>
<dbReference type="InterPro" id="IPR045054">
    <property type="entry name" value="P4HA-like"/>
</dbReference>
<keyword evidence="5" id="KW-0479">Metal-binding</keyword>
<dbReference type="AlphaFoldDB" id="A0A7S4NIH9"/>
<name>A0A7S4NIH9_9STRA</name>
<dbReference type="InterPro" id="IPR006620">
    <property type="entry name" value="Pro_4_hyd_alph"/>
</dbReference>
<dbReference type="InterPro" id="IPR003582">
    <property type="entry name" value="ShKT_dom"/>
</dbReference>
<dbReference type="GO" id="GO:0031418">
    <property type="term" value="F:L-ascorbic acid binding"/>
    <property type="evidence" value="ECO:0007669"/>
    <property type="project" value="InterPro"/>
</dbReference>
<dbReference type="InterPro" id="IPR005123">
    <property type="entry name" value="Oxoglu/Fe-dep_dioxygenase_dom"/>
</dbReference>
<keyword evidence="4" id="KW-0812">Transmembrane</keyword>
<keyword evidence="9" id="KW-0408">Iron</keyword>
<accession>A0A7S4NIH9</accession>
<feature type="domain" description="ShKT" evidence="12">
    <location>
        <begin position="121"/>
        <end position="155"/>
    </location>
</feature>
<feature type="domain" description="ShKT" evidence="12">
    <location>
        <begin position="36"/>
        <end position="70"/>
    </location>
</feature>
<evidence type="ECO:0000259" key="12">
    <source>
        <dbReference type="PROSITE" id="PS51670"/>
    </source>
</evidence>
<evidence type="ECO:0000256" key="2">
    <source>
        <dbReference type="ARBA" id="ARBA00004167"/>
    </source>
</evidence>
<evidence type="ECO:0000256" key="9">
    <source>
        <dbReference type="ARBA" id="ARBA00023004"/>
    </source>
</evidence>
<feature type="domain" description="ShKT" evidence="12">
    <location>
        <begin position="207"/>
        <end position="241"/>
    </location>
</feature>
<evidence type="ECO:0000256" key="5">
    <source>
        <dbReference type="ARBA" id="ARBA00022723"/>
    </source>
</evidence>
<dbReference type="InterPro" id="IPR044862">
    <property type="entry name" value="Pro_4_hyd_alph_FE2OG_OXY"/>
</dbReference>
<dbReference type="SMART" id="SM00702">
    <property type="entry name" value="P4Hc"/>
    <property type="match status" value="1"/>
</dbReference>
<dbReference type="EMBL" id="HBKQ01061302">
    <property type="protein sequence ID" value="CAE2288554.1"/>
    <property type="molecule type" value="Transcribed_RNA"/>
</dbReference>
<feature type="domain" description="Fe2OG dioxygenase" evidence="11">
    <location>
        <begin position="386"/>
        <end position="491"/>
    </location>
</feature>
<dbReference type="PROSITE" id="PS51471">
    <property type="entry name" value="FE2OG_OXY"/>
    <property type="match status" value="1"/>
</dbReference>
<evidence type="ECO:0008006" key="14">
    <source>
        <dbReference type="Google" id="ProtNLM"/>
    </source>
</evidence>
<dbReference type="Gene3D" id="2.60.120.620">
    <property type="entry name" value="q2cbj1_9rhob like domain"/>
    <property type="match status" value="1"/>
</dbReference>
<dbReference type="GO" id="GO:0004656">
    <property type="term" value="F:procollagen-proline 4-dioxygenase activity"/>
    <property type="evidence" value="ECO:0007669"/>
    <property type="project" value="TreeGrafter"/>
</dbReference>
<evidence type="ECO:0000256" key="8">
    <source>
        <dbReference type="ARBA" id="ARBA00023002"/>
    </source>
</evidence>
<proteinExistence type="predicted"/>
<dbReference type="GO" id="GO:0016020">
    <property type="term" value="C:membrane"/>
    <property type="evidence" value="ECO:0007669"/>
    <property type="project" value="UniProtKB-SubCell"/>
</dbReference>
<organism evidence="13">
    <name type="scientific">Odontella aurita</name>
    <dbReference type="NCBI Taxonomy" id="265563"/>
    <lineage>
        <taxon>Eukaryota</taxon>
        <taxon>Sar</taxon>
        <taxon>Stramenopiles</taxon>
        <taxon>Ochrophyta</taxon>
        <taxon>Bacillariophyta</taxon>
        <taxon>Mediophyceae</taxon>
        <taxon>Biddulphiophycidae</taxon>
        <taxon>Eupodiscales</taxon>
        <taxon>Odontellaceae</taxon>
        <taxon>Odontella</taxon>
    </lineage>
</organism>
<comment type="subcellular location">
    <subcellularLocation>
        <location evidence="3">Endomembrane system</location>
    </subcellularLocation>
    <subcellularLocation>
        <location evidence="2">Membrane</location>
        <topology evidence="2">Single-pass membrane protein</topology>
    </subcellularLocation>
</comment>
<keyword evidence="7" id="KW-1133">Transmembrane helix</keyword>
<protein>
    <recommendedName>
        <fullName evidence="14">Procollagen-proline 4-dioxygenase</fullName>
    </recommendedName>
</protein>
<keyword evidence="10" id="KW-0472">Membrane</keyword>
<dbReference type="Gene3D" id="1.10.10.1940">
    <property type="match status" value="1"/>
</dbReference>
<evidence type="ECO:0000256" key="4">
    <source>
        <dbReference type="ARBA" id="ARBA00022692"/>
    </source>
</evidence>
<dbReference type="PANTHER" id="PTHR10869:SF235">
    <property type="entry name" value="PROCOLLAGEN-PROLINE 4-DIOXYGENASE"/>
    <property type="match status" value="1"/>
</dbReference>
<feature type="domain" description="ShKT" evidence="12">
    <location>
        <begin position="77"/>
        <end position="111"/>
    </location>
</feature>
<dbReference type="Pfam" id="PF13640">
    <property type="entry name" value="2OG-FeII_Oxy_3"/>
    <property type="match status" value="1"/>
</dbReference>
<evidence type="ECO:0000313" key="13">
    <source>
        <dbReference type="EMBL" id="CAE2288554.1"/>
    </source>
</evidence>
<gene>
    <name evidence="13" type="ORF">OAUR00152_LOCUS41791</name>
</gene>
<dbReference type="PANTHER" id="PTHR10869">
    <property type="entry name" value="PROLYL 4-HYDROXYLASE ALPHA SUBUNIT"/>
    <property type="match status" value="1"/>
</dbReference>
<evidence type="ECO:0000256" key="3">
    <source>
        <dbReference type="ARBA" id="ARBA00004308"/>
    </source>
</evidence>
<keyword evidence="6" id="KW-0223">Dioxygenase</keyword>
<evidence type="ECO:0000256" key="6">
    <source>
        <dbReference type="ARBA" id="ARBA00022964"/>
    </source>
</evidence>
<comment type="cofactor">
    <cofactor evidence="1">
        <name>L-ascorbate</name>
        <dbReference type="ChEBI" id="CHEBI:38290"/>
    </cofactor>
</comment>
<reference evidence="13" key="1">
    <citation type="submission" date="2021-01" db="EMBL/GenBank/DDBJ databases">
        <authorList>
            <person name="Corre E."/>
            <person name="Pelletier E."/>
            <person name="Niang G."/>
            <person name="Scheremetjew M."/>
            <person name="Finn R."/>
            <person name="Kale V."/>
            <person name="Holt S."/>
            <person name="Cochrane G."/>
            <person name="Meng A."/>
            <person name="Brown T."/>
            <person name="Cohen L."/>
        </authorList>
    </citation>
    <scope>NUCLEOTIDE SEQUENCE</scope>
    <source>
        <strain evidence="13">Isolate 1302-5</strain>
    </source>
</reference>
<sequence>MLKNCGKSCGVCGKFEKAKTETETVIYTPPLLMNPCADGHDRCAEWAGLGECDKHLQYMQNNCQKSCGVCLPDGTPCSDNHEKCGRWAERGECAANSKYMLRNCKKSCEVCDQYRMISVKCVDEDERCAMWAENSECDNNPGYMLNSCAKSCMECAPNDLDMGEAQKLHLDDLVDVTRSIIDRTESYARDVVFGDRSKYNVEVRKECKNRHEDCSYWAAQGECDANPKYMKLHCAPACRTCEVIDFSHRCPIPENATDAFGPGDLNAMFERISDDADFASDLGLKVTVLSRPSQEEVDENDQPWVVTMESFVSAEECERLIELGGEVGYERSQDVGKRNFDGTFEGDKNEFRTSENAWCNYECYDDPIGRRVIDRIAAVTGIPETNSEYLQLLRYEEGQFYRQHHDFIGHQVGRPEGPRILTLYLYLNDVKEGGGTDFPDLGLTVMPKRGMALLWPSVLDEDPNVKDMRTDHQALPVERGVKFGANAWLHLRDYKTPDANDCS</sequence>
<evidence type="ECO:0000256" key="1">
    <source>
        <dbReference type="ARBA" id="ARBA00001961"/>
    </source>
</evidence>
<keyword evidence="8" id="KW-0560">Oxidoreductase</keyword>